<dbReference type="EMBL" id="CP096115">
    <property type="protein sequence ID" value="UUX92719.1"/>
    <property type="molecule type" value="Genomic_DNA"/>
</dbReference>
<dbReference type="GeneID" id="74306211"/>
<evidence type="ECO:0000313" key="1">
    <source>
        <dbReference type="EMBL" id="UUX92719.1"/>
    </source>
</evidence>
<dbReference type="Proteomes" id="UP001060368">
    <property type="component" value="Chromosome"/>
</dbReference>
<dbReference type="AlphaFoldDB" id="A0A9E7PM42"/>
<dbReference type="InterPro" id="IPR012356">
    <property type="entry name" value="Methan_mark_5"/>
</dbReference>
<keyword evidence="2" id="KW-1185">Reference proteome</keyword>
<accession>A0A9E7PM42</accession>
<dbReference type="RefSeq" id="WP_257742863.1">
    <property type="nucleotide sequence ID" value="NZ_CP096115.1"/>
</dbReference>
<dbReference type="NCBIfam" id="TIGR03271">
    <property type="entry name" value="methan_mark_5"/>
    <property type="match status" value="1"/>
</dbReference>
<dbReference type="PIRSF" id="PIRSF018781">
    <property type="entry name" value="UCP018781"/>
    <property type="match status" value="1"/>
</dbReference>
<proteinExistence type="predicted"/>
<evidence type="ECO:0000313" key="2">
    <source>
        <dbReference type="Proteomes" id="UP001060368"/>
    </source>
</evidence>
<dbReference type="Pfam" id="PF09885">
    <property type="entry name" value="DUF2112"/>
    <property type="match status" value="1"/>
</dbReference>
<reference evidence="1" key="1">
    <citation type="submission" date="2022-04" db="EMBL/GenBank/DDBJ databases">
        <title>Complete genome of Methanoplanus endosymbiosus DSM 3599.</title>
        <authorList>
            <person name="Chen S.-C."/>
            <person name="You Y.-T."/>
            <person name="Zhou Y.-Z."/>
            <person name="Lai M.-C."/>
        </authorList>
    </citation>
    <scope>NUCLEOTIDE SEQUENCE</scope>
    <source>
        <strain evidence="1">DSM 3599</strain>
    </source>
</reference>
<sequence>MAKVFIYPSTSLILSDMVERFGHQPLGAAVAVREKIQTPGLDSPPMQMTPEDPKKGLKYAAVEVPAGVRGRMALFGPMIDEAEAAIIINDADLSFGCMGCSRTNELVKYLVRTREDIPVLDLNYPSDEEEGIQFVTNIKGFLDSLNMPEDESESMDNSGGEE</sequence>
<name>A0A9E7PM42_9EURY</name>
<organism evidence="1 2">
    <name type="scientific">Methanoplanus endosymbiosus</name>
    <dbReference type="NCBI Taxonomy" id="33865"/>
    <lineage>
        <taxon>Archaea</taxon>
        <taxon>Methanobacteriati</taxon>
        <taxon>Methanobacteriota</taxon>
        <taxon>Stenosarchaea group</taxon>
        <taxon>Methanomicrobia</taxon>
        <taxon>Methanomicrobiales</taxon>
        <taxon>Methanomicrobiaceae</taxon>
        <taxon>Methanoplanus</taxon>
    </lineage>
</organism>
<gene>
    <name evidence="1" type="ORF">L6E24_00910</name>
</gene>
<dbReference type="KEGG" id="mend:L6E24_00910"/>
<protein>
    <submittedName>
        <fullName evidence="1">Methanogenesis marker 5 protein</fullName>
    </submittedName>
</protein>